<protein>
    <recommendedName>
        <fullName evidence="4">Small multidrug efflux protein</fullName>
    </recommendedName>
</protein>
<dbReference type="RefSeq" id="WP_229679671.1">
    <property type="nucleotide sequence ID" value="NZ_BAABBD010000004.1"/>
</dbReference>
<evidence type="ECO:0000313" key="2">
    <source>
        <dbReference type="EMBL" id="GGN89279.1"/>
    </source>
</evidence>
<proteinExistence type="predicted"/>
<keyword evidence="1" id="KW-0812">Transmembrane</keyword>
<dbReference type="EMBL" id="BMLM01000002">
    <property type="protein sequence ID" value="GGN89279.1"/>
    <property type="molecule type" value="Genomic_DNA"/>
</dbReference>
<accession>A0ABQ2KRM6</accession>
<evidence type="ECO:0000313" key="3">
    <source>
        <dbReference type="Proteomes" id="UP000626982"/>
    </source>
</evidence>
<feature type="transmembrane region" description="Helical" evidence="1">
    <location>
        <begin position="158"/>
        <end position="180"/>
    </location>
</feature>
<evidence type="ECO:0000256" key="1">
    <source>
        <dbReference type="SAM" id="Phobius"/>
    </source>
</evidence>
<organism evidence="2 3">
    <name type="scientific">Agrococcus terreus</name>
    <dbReference type="NCBI Taxonomy" id="574649"/>
    <lineage>
        <taxon>Bacteria</taxon>
        <taxon>Bacillati</taxon>
        <taxon>Actinomycetota</taxon>
        <taxon>Actinomycetes</taxon>
        <taxon>Micrococcales</taxon>
        <taxon>Microbacteriaceae</taxon>
        <taxon>Agrococcus</taxon>
    </lineage>
</organism>
<dbReference type="Proteomes" id="UP000626982">
    <property type="component" value="Unassembled WGS sequence"/>
</dbReference>
<keyword evidence="1" id="KW-0472">Membrane</keyword>
<evidence type="ECO:0008006" key="4">
    <source>
        <dbReference type="Google" id="ProtNLM"/>
    </source>
</evidence>
<gene>
    <name evidence="2" type="ORF">GCM10010968_25780</name>
</gene>
<comment type="caution">
    <text evidence="2">The sequence shown here is derived from an EMBL/GenBank/DDBJ whole genome shotgun (WGS) entry which is preliminary data.</text>
</comment>
<reference evidence="3" key="1">
    <citation type="journal article" date="2019" name="Int. J. Syst. Evol. Microbiol.">
        <title>The Global Catalogue of Microorganisms (GCM) 10K type strain sequencing project: providing services to taxonomists for standard genome sequencing and annotation.</title>
        <authorList>
            <consortium name="The Broad Institute Genomics Platform"/>
            <consortium name="The Broad Institute Genome Sequencing Center for Infectious Disease"/>
            <person name="Wu L."/>
            <person name="Ma J."/>
        </authorList>
    </citation>
    <scope>NUCLEOTIDE SEQUENCE [LARGE SCALE GENOMIC DNA]</scope>
    <source>
        <strain evidence="3">CGMCC 1.6960</strain>
    </source>
</reference>
<keyword evidence="3" id="KW-1185">Reference proteome</keyword>
<feature type="transmembrane region" description="Helical" evidence="1">
    <location>
        <begin position="121"/>
        <end position="138"/>
    </location>
</feature>
<sequence length="185" mass="19187">MNPIADLIRGFQELVAQVPEVVQPLIVLLAGMVPFIEGEGGAPIGVIGGIHPIVAGMAAAVGNFLAVLVVVLVTSRTREAVVSRRAVAAGGAAMDDETAPAGAEAQPAKPESKGKQRFKRWLVRFGVPGASLLGPLAIPTHFTAATLVGSGVPRGWVLLWQGIAIVLWTTLTTSILWFAVQAVLS</sequence>
<feature type="transmembrane region" description="Helical" evidence="1">
    <location>
        <begin position="53"/>
        <end position="75"/>
    </location>
</feature>
<name>A0ABQ2KRM6_9MICO</name>
<keyword evidence="1" id="KW-1133">Transmembrane helix</keyword>